<dbReference type="AlphaFoldDB" id="A0A6A6LXZ2"/>
<name>A0A6A6LXZ2_HEVBR</name>
<evidence type="ECO:0000256" key="3">
    <source>
        <dbReference type="ARBA" id="ARBA00022963"/>
    </source>
</evidence>
<dbReference type="Pfam" id="PF00657">
    <property type="entry name" value="Lipase_GDSL"/>
    <property type="match status" value="1"/>
</dbReference>
<proteinExistence type="inferred from homology"/>
<gene>
    <name evidence="4" type="ORF">GH714_016430</name>
</gene>
<keyword evidence="5" id="KW-1185">Reference proteome</keyword>
<keyword evidence="3" id="KW-0443">Lipid metabolism</keyword>
<evidence type="ECO:0008006" key="6">
    <source>
        <dbReference type="Google" id="ProtNLM"/>
    </source>
</evidence>
<evidence type="ECO:0000256" key="2">
    <source>
        <dbReference type="ARBA" id="ARBA00022801"/>
    </source>
</evidence>
<comment type="similarity">
    <text evidence="1">Belongs to the 'GDSL' lipolytic enzyme family.</text>
</comment>
<accession>A0A6A6LXZ2</accession>
<dbReference type="InterPro" id="IPR036514">
    <property type="entry name" value="SGNH_hydro_sf"/>
</dbReference>
<dbReference type="Gene3D" id="3.40.50.1110">
    <property type="entry name" value="SGNH hydrolase"/>
    <property type="match status" value="2"/>
</dbReference>
<evidence type="ECO:0000313" key="4">
    <source>
        <dbReference type="EMBL" id="KAF2306322.1"/>
    </source>
</evidence>
<dbReference type="InterPro" id="IPR001087">
    <property type="entry name" value="GDSL"/>
</dbReference>
<protein>
    <recommendedName>
        <fullName evidence="6">GDSL esterase/lipase</fullName>
    </recommendedName>
</protein>
<keyword evidence="3" id="KW-0442">Lipid degradation</keyword>
<reference evidence="4 5" key="1">
    <citation type="journal article" date="2020" name="Mol. Plant">
        <title>The Chromosome-Based Rubber Tree Genome Provides New Insights into Spurge Genome Evolution and Rubber Biosynthesis.</title>
        <authorList>
            <person name="Liu J."/>
            <person name="Shi C."/>
            <person name="Shi C.C."/>
            <person name="Li W."/>
            <person name="Zhang Q.J."/>
            <person name="Zhang Y."/>
            <person name="Li K."/>
            <person name="Lu H.F."/>
            <person name="Shi C."/>
            <person name="Zhu S.T."/>
            <person name="Xiao Z.Y."/>
            <person name="Nan H."/>
            <person name="Yue Y."/>
            <person name="Zhu X.G."/>
            <person name="Wu Y."/>
            <person name="Hong X.N."/>
            <person name="Fan G.Y."/>
            <person name="Tong Y."/>
            <person name="Zhang D."/>
            <person name="Mao C.L."/>
            <person name="Liu Y.L."/>
            <person name="Hao S.J."/>
            <person name="Liu W.Q."/>
            <person name="Lv M.Q."/>
            <person name="Zhang H.B."/>
            <person name="Liu Y."/>
            <person name="Hu-Tang G.R."/>
            <person name="Wang J.P."/>
            <person name="Wang J.H."/>
            <person name="Sun Y.H."/>
            <person name="Ni S.B."/>
            <person name="Chen W.B."/>
            <person name="Zhang X.C."/>
            <person name="Jiao Y.N."/>
            <person name="Eichler E.E."/>
            <person name="Li G.H."/>
            <person name="Liu X."/>
            <person name="Gao L.Z."/>
        </authorList>
    </citation>
    <scope>NUCLEOTIDE SEQUENCE [LARGE SCALE GENOMIC DNA]</scope>
    <source>
        <strain evidence="5">cv. GT1</strain>
        <tissue evidence="4">Leaf</tissue>
    </source>
</reference>
<keyword evidence="2" id="KW-0378">Hydrolase</keyword>
<dbReference type="PANTHER" id="PTHR45648:SF107">
    <property type="entry name" value="GDSL ESTERASE_LIPASE"/>
    <property type="match status" value="1"/>
</dbReference>
<dbReference type="EMBL" id="JAAGAX010000008">
    <property type="protein sequence ID" value="KAF2306322.1"/>
    <property type="molecule type" value="Genomic_DNA"/>
</dbReference>
<evidence type="ECO:0000313" key="5">
    <source>
        <dbReference type="Proteomes" id="UP000467840"/>
    </source>
</evidence>
<dbReference type="GO" id="GO:0016788">
    <property type="term" value="F:hydrolase activity, acting on ester bonds"/>
    <property type="evidence" value="ECO:0007669"/>
    <property type="project" value="InterPro"/>
</dbReference>
<dbReference type="Proteomes" id="UP000467840">
    <property type="component" value="Chromosome 9"/>
</dbReference>
<organism evidence="4 5">
    <name type="scientific">Hevea brasiliensis</name>
    <name type="common">Para rubber tree</name>
    <name type="synonym">Siphonia brasiliensis</name>
    <dbReference type="NCBI Taxonomy" id="3981"/>
    <lineage>
        <taxon>Eukaryota</taxon>
        <taxon>Viridiplantae</taxon>
        <taxon>Streptophyta</taxon>
        <taxon>Embryophyta</taxon>
        <taxon>Tracheophyta</taxon>
        <taxon>Spermatophyta</taxon>
        <taxon>Magnoliopsida</taxon>
        <taxon>eudicotyledons</taxon>
        <taxon>Gunneridae</taxon>
        <taxon>Pentapetalae</taxon>
        <taxon>rosids</taxon>
        <taxon>fabids</taxon>
        <taxon>Malpighiales</taxon>
        <taxon>Euphorbiaceae</taxon>
        <taxon>Crotonoideae</taxon>
        <taxon>Micrandreae</taxon>
        <taxon>Hevea</taxon>
    </lineage>
</organism>
<dbReference type="GO" id="GO:0016042">
    <property type="term" value="P:lipid catabolic process"/>
    <property type="evidence" value="ECO:0007669"/>
    <property type="project" value="UniProtKB-KW"/>
</dbReference>
<evidence type="ECO:0000256" key="1">
    <source>
        <dbReference type="ARBA" id="ARBA00008668"/>
    </source>
</evidence>
<dbReference type="PANTHER" id="PTHR45648">
    <property type="entry name" value="GDSL LIPASE/ACYLHYDROLASE FAMILY PROTEIN (AFU_ORTHOLOGUE AFUA_4G14700)"/>
    <property type="match status" value="1"/>
</dbReference>
<dbReference type="InterPro" id="IPR051058">
    <property type="entry name" value="GDSL_Est/Lipase"/>
</dbReference>
<sequence>MVATNLGAVEDVQATIFIFGDSTVDVGTNNILNGSAALANFLYNGIDFPHSIPTGSFSNGFNIADQLELKGPEEAAKIISNSLDIFSVGSNDILDPVRLGTNLTMELLAVIRLTCHQHRKNLYNMGGRKFAIIPAAPIGCCPFSRAINKNGGGDGGC</sequence>
<comment type="caution">
    <text evidence="4">The sequence shown here is derived from an EMBL/GenBank/DDBJ whole genome shotgun (WGS) entry which is preliminary data.</text>
</comment>